<gene>
    <name evidence="3" type="ORF">METZ01_LOCUS50613</name>
</gene>
<dbReference type="Pfam" id="PF03841">
    <property type="entry name" value="SelA"/>
    <property type="match status" value="1"/>
</dbReference>
<dbReference type="InterPro" id="IPR018319">
    <property type="entry name" value="SelA-like"/>
</dbReference>
<protein>
    <recommendedName>
        <fullName evidence="4">Aminotransferase class V domain-containing protein</fullName>
    </recommendedName>
</protein>
<reference evidence="3" key="1">
    <citation type="submission" date="2018-05" db="EMBL/GenBank/DDBJ databases">
        <authorList>
            <person name="Lanie J.A."/>
            <person name="Ng W.-L."/>
            <person name="Kazmierczak K.M."/>
            <person name="Andrzejewski T.M."/>
            <person name="Davidsen T.M."/>
            <person name="Wayne K.J."/>
            <person name="Tettelin H."/>
            <person name="Glass J.I."/>
            <person name="Rusch D."/>
            <person name="Podicherti R."/>
            <person name="Tsui H.-C.T."/>
            <person name="Winkler M.E."/>
        </authorList>
    </citation>
    <scope>NUCLEOTIDE SEQUENCE</scope>
</reference>
<dbReference type="SUPFAM" id="SSF53383">
    <property type="entry name" value="PLP-dependent transferases"/>
    <property type="match status" value="1"/>
</dbReference>
<organism evidence="3">
    <name type="scientific">marine metagenome</name>
    <dbReference type="NCBI Taxonomy" id="408172"/>
    <lineage>
        <taxon>unclassified sequences</taxon>
        <taxon>metagenomes</taxon>
        <taxon>ecological metagenomes</taxon>
    </lineage>
</organism>
<evidence type="ECO:0008006" key="4">
    <source>
        <dbReference type="Google" id="ProtNLM"/>
    </source>
</evidence>
<name>A0A381S2U4_9ZZZZ</name>
<evidence type="ECO:0000256" key="1">
    <source>
        <dbReference type="ARBA" id="ARBA00001933"/>
    </source>
</evidence>
<dbReference type="EMBL" id="UINC01002539">
    <property type="protein sequence ID" value="SUZ97759.1"/>
    <property type="molecule type" value="Genomic_DNA"/>
</dbReference>
<keyword evidence="2" id="KW-0663">Pyridoxal phosphate</keyword>
<dbReference type="PANTHER" id="PTHR32328">
    <property type="entry name" value="L-SERYL-TRNA(SEC) SELENIUM TRANSFERASE"/>
    <property type="match status" value="1"/>
</dbReference>
<evidence type="ECO:0000256" key="2">
    <source>
        <dbReference type="ARBA" id="ARBA00022898"/>
    </source>
</evidence>
<dbReference type="InterPro" id="IPR015424">
    <property type="entry name" value="PyrdxlP-dep_Trfase"/>
</dbReference>
<sequence>MTSSYDSLGIRPIINAQATLTMFGGSLMPEEVRKAMDQAAGSFVDLHQLQLSVGERLAELTHNEAAYVSCGAASGLLLATAACISRHTADAYEDFSKLNGVPNEVIVQKMHRNSYDYAVQEAGAKMVEIGSNEGTQIEDLERAVSPATVAIFWFQGAMNDPSELSLKDVIRSAGKHKVPVIVDAAAQLPPVSNLWNFTQQGADLVIFSGGKDLAGPQASGLILGSKDLIERIRGYGAPYHGVGRPMKVGKEEMMGLLAAVERYLNLDHESLLQTYEKRVQFWISGLDGKKGILAQRDYPNEAGQPVPRTRVELPVEVPKEEVIDALMKGEPRVAVAPSENGNALLLNPMTVIDGESEIVLERLLQVLG</sequence>
<dbReference type="InterPro" id="IPR015421">
    <property type="entry name" value="PyrdxlP-dep_Trfase_major"/>
</dbReference>
<dbReference type="Gene3D" id="3.40.640.10">
    <property type="entry name" value="Type I PLP-dependent aspartate aminotransferase-like (Major domain)"/>
    <property type="match status" value="1"/>
</dbReference>
<comment type="cofactor">
    <cofactor evidence="1">
        <name>pyridoxal 5'-phosphate</name>
        <dbReference type="ChEBI" id="CHEBI:597326"/>
    </cofactor>
</comment>
<dbReference type="PANTHER" id="PTHR32328:SF0">
    <property type="entry name" value="L-SERYL-TRNA(SEC) SELENIUM TRANSFERASE"/>
    <property type="match status" value="1"/>
</dbReference>
<proteinExistence type="predicted"/>
<evidence type="ECO:0000313" key="3">
    <source>
        <dbReference type="EMBL" id="SUZ97759.1"/>
    </source>
</evidence>
<accession>A0A381S2U4</accession>
<dbReference type="GO" id="GO:0004125">
    <property type="term" value="F:L-seryl-tRNA(Sec) selenium transferase activity"/>
    <property type="evidence" value="ECO:0007669"/>
    <property type="project" value="TreeGrafter"/>
</dbReference>
<dbReference type="AlphaFoldDB" id="A0A381S2U4"/>